<gene>
    <name evidence="3" type="ORF">Ocin01_05822</name>
</gene>
<comment type="caution">
    <text evidence="3">The sequence shown here is derived from an EMBL/GenBank/DDBJ whole genome shotgun (WGS) entry which is preliminary data.</text>
</comment>
<keyword evidence="1" id="KW-1133">Transmembrane helix</keyword>
<keyword evidence="2" id="KW-0732">Signal</keyword>
<dbReference type="Proteomes" id="UP000094527">
    <property type="component" value="Unassembled WGS sequence"/>
</dbReference>
<reference evidence="3 4" key="1">
    <citation type="journal article" date="2016" name="Genome Biol. Evol.">
        <title>Gene Family Evolution Reflects Adaptation to Soil Environmental Stressors in the Genome of the Collembolan Orchesella cincta.</title>
        <authorList>
            <person name="Faddeeva-Vakhrusheva A."/>
            <person name="Derks M.F."/>
            <person name="Anvar S.Y."/>
            <person name="Agamennone V."/>
            <person name="Suring W."/>
            <person name="Smit S."/>
            <person name="van Straalen N.M."/>
            <person name="Roelofs D."/>
        </authorList>
    </citation>
    <scope>NUCLEOTIDE SEQUENCE [LARGE SCALE GENOMIC DNA]</scope>
    <source>
        <tissue evidence="3">Mixed pool</tissue>
    </source>
</reference>
<sequence>MRFTLPPLFLGLFLTVLPAVQGWLKTQEAIDGGQKTKHSVVLDINTAQELGHFSAKASSHFCVSAITTLNDSSSRFYGISGIILKTELMNGDYIDIEFYDTGRSPQSSEFPVHTSQWRMNSSYSPSASKLEFKWTKGEICIRPKGEWKLSWADILFTLYYDNEMSQDPNYCPSGMALCKCQSYRKAGKDNKDSEEESDEDHSHRFPIVKNRCIVKHLFCNGIRNCGQNCPYDESAKICRDYSDDSDPFYTEACVWTDFDYLLMLVMTGLLFILVPIVFFFIMMYHRKFTASGRLLNGVPLSTFNTLDGNNNAEHNPHVRHSISTVPAFVDQPPAYEDLPVNVKTVATP</sequence>
<evidence type="ECO:0000256" key="1">
    <source>
        <dbReference type="SAM" id="Phobius"/>
    </source>
</evidence>
<protein>
    <submittedName>
        <fullName evidence="3">Uncharacterized protein</fullName>
    </submittedName>
</protein>
<evidence type="ECO:0000313" key="3">
    <source>
        <dbReference type="EMBL" id="ODN00891.1"/>
    </source>
</evidence>
<feature type="transmembrane region" description="Helical" evidence="1">
    <location>
        <begin position="260"/>
        <end position="284"/>
    </location>
</feature>
<keyword evidence="1" id="KW-0812">Transmembrane</keyword>
<proteinExistence type="predicted"/>
<name>A0A1D2N6N0_ORCCI</name>
<accession>A0A1D2N6N0</accession>
<feature type="signal peptide" evidence="2">
    <location>
        <begin position="1"/>
        <end position="22"/>
    </location>
</feature>
<organism evidence="3 4">
    <name type="scientific">Orchesella cincta</name>
    <name type="common">Springtail</name>
    <name type="synonym">Podura cincta</name>
    <dbReference type="NCBI Taxonomy" id="48709"/>
    <lineage>
        <taxon>Eukaryota</taxon>
        <taxon>Metazoa</taxon>
        <taxon>Ecdysozoa</taxon>
        <taxon>Arthropoda</taxon>
        <taxon>Hexapoda</taxon>
        <taxon>Collembola</taxon>
        <taxon>Entomobryomorpha</taxon>
        <taxon>Entomobryoidea</taxon>
        <taxon>Orchesellidae</taxon>
        <taxon>Orchesellinae</taxon>
        <taxon>Orchesella</taxon>
    </lineage>
</organism>
<evidence type="ECO:0000313" key="4">
    <source>
        <dbReference type="Proteomes" id="UP000094527"/>
    </source>
</evidence>
<keyword evidence="1" id="KW-0472">Membrane</keyword>
<feature type="chain" id="PRO_5008905123" evidence="2">
    <location>
        <begin position="23"/>
        <end position="348"/>
    </location>
</feature>
<evidence type="ECO:0000256" key="2">
    <source>
        <dbReference type="SAM" id="SignalP"/>
    </source>
</evidence>
<dbReference type="AlphaFoldDB" id="A0A1D2N6N0"/>
<dbReference type="EMBL" id="LJIJ01000183">
    <property type="protein sequence ID" value="ODN00891.1"/>
    <property type="molecule type" value="Genomic_DNA"/>
</dbReference>
<keyword evidence="4" id="KW-1185">Reference proteome</keyword>